<proteinExistence type="predicted"/>
<keyword evidence="5 8" id="KW-0472">Membrane</keyword>
<dbReference type="InterPro" id="IPR007110">
    <property type="entry name" value="Ig-like_dom"/>
</dbReference>
<evidence type="ECO:0000256" key="7">
    <source>
        <dbReference type="ARBA" id="ARBA00023224"/>
    </source>
</evidence>
<evidence type="ECO:0000313" key="12">
    <source>
        <dbReference type="Proteomes" id="UP000092124"/>
    </source>
</evidence>
<dbReference type="InterPro" id="IPR000276">
    <property type="entry name" value="GPCR_Rhodpsn"/>
</dbReference>
<evidence type="ECO:0000256" key="3">
    <source>
        <dbReference type="ARBA" id="ARBA00022989"/>
    </source>
</evidence>
<dbReference type="PRINTS" id="PR00237">
    <property type="entry name" value="GPCRRHODOPSN"/>
</dbReference>
<dbReference type="PROSITE" id="PS50835">
    <property type="entry name" value="IG_LIKE"/>
    <property type="match status" value="1"/>
</dbReference>
<keyword evidence="3 8" id="KW-1133">Transmembrane helix</keyword>
<evidence type="ECO:0000256" key="8">
    <source>
        <dbReference type="SAM" id="Phobius"/>
    </source>
</evidence>
<dbReference type="SUPFAM" id="SSF81321">
    <property type="entry name" value="Family A G protein-coupled receptor-like"/>
    <property type="match status" value="1"/>
</dbReference>
<evidence type="ECO:0000256" key="6">
    <source>
        <dbReference type="ARBA" id="ARBA00023170"/>
    </source>
</evidence>
<keyword evidence="12" id="KW-1185">Reference proteome</keyword>
<evidence type="ECO:0000256" key="2">
    <source>
        <dbReference type="ARBA" id="ARBA00022692"/>
    </source>
</evidence>
<dbReference type="InterPro" id="IPR003599">
    <property type="entry name" value="Ig_sub"/>
</dbReference>
<feature type="transmembrane region" description="Helical" evidence="8">
    <location>
        <begin position="36"/>
        <end position="56"/>
    </location>
</feature>
<comment type="caution">
    <text evidence="11">The sequence shown here is derived from an EMBL/GenBank/DDBJ whole genome shotgun (WGS) entry which is preliminary data.</text>
</comment>
<comment type="subcellular location">
    <subcellularLocation>
        <location evidence="1">Membrane</location>
        <topology evidence="1">Multi-pass membrane protein</topology>
    </subcellularLocation>
</comment>
<gene>
    <name evidence="11" type="ORF">A6R68_10822</name>
</gene>
<keyword evidence="4" id="KW-0297">G-protein coupled receptor</keyword>
<feature type="transmembrane region" description="Helical" evidence="8">
    <location>
        <begin position="281"/>
        <end position="303"/>
    </location>
</feature>
<keyword evidence="7" id="KW-0807">Transducer</keyword>
<dbReference type="InterPro" id="IPR036179">
    <property type="entry name" value="Ig-like_dom_sf"/>
</dbReference>
<dbReference type="SMART" id="SM00408">
    <property type="entry name" value="IGc2"/>
    <property type="match status" value="1"/>
</dbReference>
<dbReference type="InterPro" id="IPR013783">
    <property type="entry name" value="Ig-like_fold"/>
</dbReference>
<evidence type="ECO:0000313" key="11">
    <source>
        <dbReference type="EMBL" id="OBS58045.1"/>
    </source>
</evidence>
<feature type="transmembrane region" description="Helical" evidence="8">
    <location>
        <begin position="161"/>
        <end position="180"/>
    </location>
</feature>
<dbReference type="Pfam" id="PF07679">
    <property type="entry name" value="I-set"/>
    <property type="match status" value="1"/>
</dbReference>
<organism evidence="11 12">
    <name type="scientific">Neotoma lepida</name>
    <name type="common">Desert woodrat</name>
    <dbReference type="NCBI Taxonomy" id="56216"/>
    <lineage>
        <taxon>Eukaryota</taxon>
        <taxon>Metazoa</taxon>
        <taxon>Chordata</taxon>
        <taxon>Craniata</taxon>
        <taxon>Vertebrata</taxon>
        <taxon>Euteleostomi</taxon>
        <taxon>Mammalia</taxon>
        <taxon>Eutheria</taxon>
        <taxon>Euarchontoglires</taxon>
        <taxon>Glires</taxon>
        <taxon>Rodentia</taxon>
        <taxon>Myomorpha</taxon>
        <taxon>Muroidea</taxon>
        <taxon>Cricetidae</taxon>
        <taxon>Neotominae</taxon>
        <taxon>Neotoma</taxon>
    </lineage>
</organism>
<dbReference type="Gene3D" id="2.60.40.10">
    <property type="entry name" value="Immunoglobulins"/>
    <property type="match status" value="1"/>
</dbReference>
<dbReference type="Proteomes" id="UP000092124">
    <property type="component" value="Unassembled WGS sequence"/>
</dbReference>
<dbReference type="InterPro" id="IPR017452">
    <property type="entry name" value="GPCR_Rhodpsn_7TM"/>
</dbReference>
<evidence type="ECO:0000256" key="1">
    <source>
        <dbReference type="ARBA" id="ARBA00004141"/>
    </source>
</evidence>
<name>A0A1A6FWW9_NEOLE</name>
<dbReference type="InterPro" id="IPR050125">
    <property type="entry name" value="GPCR_opsins"/>
</dbReference>
<evidence type="ECO:0000259" key="9">
    <source>
        <dbReference type="PROSITE" id="PS50262"/>
    </source>
</evidence>
<evidence type="ECO:0000259" key="10">
    <source>
        <dbReference type="PROSITE" id="PS50835"/>
    </source>
</evidence>
<accession>A0A1A6FWW9</accession>
<evidence type="ECO:0008006" key="13">
    <source>
        <dbReference type="Google" id="ProtNLM"/>
    </source>
</evidence>
<dbReference type="SUPFAM" id="SSF48726">
    <property type="entry name" value="Immunoglobulin"/>
    <property type="match status" value="1"/>
</dbReference>
<dbReference type="EMBL" id="LZPO01116973">
    <property type="protein sequence ID" value="OBS58045.1"/>
    <property type="molecule type" value="Genomic_DNA"/>
</dbReference>
<dbReference type="STRING" id="56216.A0A1A6FWW9"/>
<protein>
    <recommendedName>
        <fullName evidence="13">G-protein coupled receptors family 1 profile domain-containing protein</fullName>
    </recommendedName>
</protein>
<dbReference type="GO" id="GO:0016020">
    <property type="term" value="C:membrane"/>
    <property type="evidence" value="ECO:0007669"/>
    <property type="project" value="UniProtKB-SubCell"/>
</dbReference>
<dbReference type="AlphaFoldDB" id="A0A1A6FWW9"/>
<dbReference type="PROSITE" id="PS50262">
    <property type="entry name" value="G_PROTEIN_RECEP_F1_2"/>
    <property type="match status" value="1"/>
</dbReference>
<feature type="transmembrane region" description="Helical" evidence="8">
    <location>
        <begin position="315"/>
        <end position="338"/>
    </location>
</feature>
<feature type="transmembrane region" description="Helical" evidence="8">
    <location>
        <begin position="192"/>
        <end position="215"/>
    </location>
</feature>
<dbReference type="Gene3D" id="1.20.1070.10">
    <property type="entry name" value="Rhodopsin 7-helix transmembrane proteins"/>
    <property type="match status" value="1"/>
</dbReference>
<feature type="domain" description="G-protein coupled receptors family 1 profile" evidence="9">
    <location>
        <begin position="48"/>
        <end position="336"/>
    </location>
</feature>
<evidence type="ECO:0000256" key="4">
    <source>
        <dbReference type="ARBA" id="ARBA00023040"/>
    </source>
</evidence>
<dbReference type="InterPro" id="IPR013098">
    <property type="entry name" value="Ig_I-set"/>
</dbReference>
<keyword evidence="6" id="KW-0675">Receptor</keyword>
<dbReference type="FunFam" id="2.60.40.10:FF:000625">
    <property type="entry name" value="Vascular cell adhesion molecule 1"/>
    <property type="match status" value="1"/>
</dbReference>
<dbReference type="SMART" id="SM00409">
    <property type="entry name" value="IG"/>
    <property type="match status" value="1"/>
</dbReference>
<reference evidence="11 12" key="1">
    <citation type="submission" date="2016-06" db="EMBL/GenBank/DDBJ databases">
        <title>The Draft Genome Sequence and Annotation of the Desert Woodrat Neotoma lepida.</title>
        <authorList>
            <person name="Campbell M."/>
            <person name="Oakeson K.F."/>
            <person name="Yandell M."/>
            <person name="Halpert J.R."/>
            <person name="Dearing D."/>
        </authorList>
    </citation>
    <scope>NUCLEOTIDE SEQUENCE [LARGE SCALE GENOMIC DNA]</scope>
    <source>
        <strain evidence="11">417</strain>
        <tissue evidence="11">Liver</tissue>
    </source>
</reference>
<feature type="transmembrane region" description="Helical" evidence="8">
    <location>
        <begin position="119"/>
        <end position="140"/>
    </location>
</feature>
<feature type="domain" description="Ig-like" evidence="10">
    <location>
        <begin position="461"/>
        <end position="548"/>
    </location>
</feature>
<dbReference type="PANTHER" id="PTHR24240">
    <property type="entry name" value="OPSIN"/>
    <property type="match status" value="1"/>
</dbReference>
<dbReference type="InterPro" id="IPR003598">
    <property type="entry name" value="Ig_sub2"/>
</dbReference>
<sequence length="550" mass="58471">MTNSSSTSTSSTTGGSLLLLCEEEESWAGRRIPVSLLYSGLAIGGTLANGMVIYLVSSFRKLQTTSNAFIVNGCAADLSVCALWMPQEAVLGLLPAGSAEPPGDWDGGGGSYRLLRGGLLGLGLTVSLLSHCLVALNRYLLITRAPATYQVLYQRRHTAGMLALSWALALGLVLLLPPWAPKPGAEPPQVHYPALLAAGALLAQTALLLHCYLGIVRRVRVSVKRVSVLNFHLLHQLPGCAAAAAAFPAAPHAPGPGGAAHPAQPQPLPAALQPRRAQRRLSGLSVLLLCCVFLLATQPLVWVSLASGFSLPVPWGVQAASWLLCCALSALNPLLYTWRNEEFRRSVRSVLPGVGDAAAAAAAATAVPAMSQAQLGTRAAGQHWVSLVKPHTEIPGYFRRPDAEMKTTFHVGHKEGFGASISSPQQRLEMPEKMGTVFGASTVLWILFAACKSLTCFTEKPFTVDIFPGTRVAAQVGDSVVLTCAVVGCDSPSFSWRTQIDSPLNGEVRSEGAKSTLKLSPVSFENEHSYLCIVTCARRKLEKEIEVEVY</sequence>
<dbReference type="GO" id="GO:0004930">
    <property type="term" value="F:G protein-coupled receptor activity"/>
    <property type="evidence" value="ECO:0007669"/>
    <property type="project" value="UniProtKB-KW"/>
</dbReference>
<evidence type="ECO:0000256" key="5">
    <source>
        <dbReference type="ARBA" id="ARBA00023136"/>
    </source>
</evidence>
<feature type="non-terminal residue" evidence="11">
    <location>
        <position position="550"/>
    </location>
</feature>
<keyword evidence="2 8" id="KW-0812">Transmembrane</keyword>
<dbReference type="OrthoDB" id="10039923at2759"/>
<dbReference type="Pfam" id="PF00001">
    <property type="entry name" value="7tm_1"/>
    <property type="match status" value="1"/>
</dbReference>